<dbReference type="GO" id="GO:0006520">
    <property type="term" value="P:amino acid metabolic process"/>
    <property type="evidence" value="ECO:0007669"/>
    <property type="project" value="UniProtKB-ARBA"/>
</dbReference>
<sequence length="952" mass="103110">MVLIRTVINMPQLWIFFSNVRTTMVTHQRGEDAIITRHYRQFTGAEFLCHALVSAGVSHVFGGHGGSIVPLVDAIMRHPELTWVYCRCETNASMAASAYAKLHGTLGCCISSSGPGASHLLSGLLDADQDRVPLLCITGMKCLDKTRRSDFQDIDQTSIFRMAGLAYSETASHVDQLLPLSRNAFTAAVASNRCAHLAIPVDVQSGTITARTHFCLGTAFQSKICVPTSTVHVEAFSMALHRELMSGRRVLIACGYRANALGRQIERLAELMRSPILTSFDGKGTVDERHPLSYGVVGVYGNAGTAGASVLLERCDTVVGVCVNDYTGLVADAHGLQVREFLQIDERLVAGDSMRYSPGAVLSCGYLRDTLDLLIRVLEDHVLRSGARGLGGTMSPSEVAAANVQGKSVYDVDVGIDVEVDVHEPGSADDVWSNLMKGSYVKIAGTPGTYLSGTEISTRSEEHCHPGVLFKVMGEILDGDAVVCADIGDNSLWLASALPAKRGQRFLTSEHLGIMGYAMNAGLAASVSSAKKATNHFPGENHIGESGKTRQTLIVAGDGGIQMSINELATMRDMNVRNVLVVVICNNRLGRVQNEVWGPGLDADGCHIGSPSYVDLFKAYGYPNGMILSTCDSNVISETIKKCWESAELNGCCVIEVLQDPDIHPTMFKLSLPDSLNRVPLRTEDSHHVLPNLEVDHWKSERPKIIKWLSGLNKVEKSDGYWLNKGDIFTFSPSEVAQTLLESLSVAPAGDAQPQLFKTPKSRETFDTKFRSYVLASMTPKTLLEEVVLRGMSNGHPLKLQLLACPPKFNFALHSHASAELIIPLVGDLWEVYLSGATVNPKVLSRKLPLADVEGGSAFYEPPSKSEIEEVAHSLVQAVAEKIPSLGTKGKFVDRVNKEGSVIFNEIGSIHQTYTKDHGCLILVMWCGAHAEIDQMKCSCTGIEGSDGLFLP</sequence>
<keyword evidence="2 3" id="KW-0786">Thiamine pyrophosphate</keyword>
<dbReference type="Pfam" id="PF02776">
    <property type="entry name" value="TPP_enzyme_N"/>
    <property type="match status" value="1"/>
</dbReference>
<dbReference type="InterPro" id="IPR012001">
    <property type="entry name" value="Thiamin_PyroP_enz_TPP-bd_dom"/>
</dbReference>
<dbReference type="Pfam" id="PF00205">
    <property type="entry name" value="TPP_enzyme_M"/>
    <property type="match status" value="1"/>
</dbReference>
<dbReference type="Gene3D" id="3.40.50.1220">
    <property type="entry name" value="TPP-binding domain"/>
    <property type="match status" value="1"/>
</dbReference>
<evidence type="ECO:0000256" key="2">
    <source>
        <dbReference type="ARBA" id="ARBA00023052"/>
    </source>
</evidence>
<gene>
    <name evidence="7" type="ORF">ACHAXA_006782</name>
</gene>
<protein>
    <submittedName>
        <fullName evidence="7">Uncharacterized protein</fullName>
    </submittedName>
</protein>
<dbReference type="SUPFAM" id="SSF52518">
    <property type="entry name" value="Thiamin diphosphate-binding fold (THDP-binding)"/>
    <property type="match status" value="2"/>
</dbReference>
<dbReference type="InterPro" id="IPR029035">
    <property type="entry name" value="DHS-like_NAD/FAD-binding_dom"/>
</dbReference>
<evidence type="ECO:0000259" key="5">
    <source>
        <dbReference type="Pfam" id="PF02775"/>
    </source>
</evidence>
<proteinExistence type="inferred from homology"/>
<dbReference type="InterPro" id="IPR011766">
    <property type="entry name" value="TPP_enzyme_TPP-bd"/>
</dbReference>
<dbReference type="GO" id="GO:0019752">
    <property type="term" value="P:carboxylic acid metabolic process"/>
    <property type="evidence" value="ECO:0007669"/>
    <property type="project" value="UniProtKB-ARBA"/>
</dbReference>
<evidence type="ECO:0000313" key="8">
    <source>
        <dbReference type="Proteomes" id="UP001530377"/>
    </source>
</evidence>
<evidence type="ECO:0000256" key="3">
    <source>
        <dbReference type="RuleBase" id="RU362132"/>
    </source>
</evidence>
<accession>A0ABD3RFG6</accession>
<dbReference type="AlphaFoldDB" id="A0ABD3RFG6"/>
<dbReference type="EMBL" id="JALLPB020000233">
    <property type="protein sequence ID" value="KAL3811802.1"/>
    <property type="molecule type" value="Genomic_DNA"/>
</dbReference>
<dbReference type="Pfam" id="PF02775">
    <property type="entry name" value="TPP_enzyme_C"/>
    <property type="match status" value="1"/>
</dbReference>
<evidence type="ECO:0000256" key="1">
    <source>
        <dbReference type="ARBA" id="ARBA00007812"/>
    </source>
</evidence>
<organism evidence="7 8">
    <name type="scientific">Cyclostephanos tholiformis</name>
    <dbReference type="NCBI Taxonomy" id="382380"/>
    <lineage>
        <taxon>Eukaryota</taxon>
        <taxon>Sar</taxon>
        <taxon>Stramenopiles</taxon>
        <taxon>Ochrophyta</taxon>
        <taxon>Bacillariophyta</taxon>
        <taxon>Coscinodiscophyceae</taxon>
        <taxon>Thalassiosirophycidae</taxon>
        <taxon>Stephanodiscales</taxon>
        <taxon>Stephanodiscaceae</taxon>
        <taxon>Cyclostephanos</taxon>
    </lineage>
</organism>
<dbReference type="Proteomes" id="UP001530377">
    <property type="component" value="Unassembled WGS sequence"/>
</dbReference>
<dbReference type="PANTHER" id="PTHR18968:SF13">
    <property type="entry name" value="ACETOLACTATE SYNTHASE CATALYTIC SUBUNIT, MITOCHONDRIAL"/>
    <property type="match status" value="1"/>
</dbReference>
<comment type="caution">
    <text evidence="7">The sequence shown here is derived from an EMBL/GenBank/DDBJ whole genome shotgun (WGS) entry which is preliminary data.</text>
</comment>
<feature type="domain" description="Thiamine pyrophosphate enzyme central" evidence="4">
    <location>
        <begin position="244"/>
        <end position="325"/>
    </location>
</feature>
<dbReference type="SUPFAM" id="SSF52467">
    <property type="entry name" value="DHS-like NAD/FAD-binding domain"/>
    <property type="match status" value="1"/>
</dbReference>
<dbReference type="PANTHER" id="PTHR18968">
    <property type="entry name" value="THIAMINE PYROPHOSPHATE ENZYMES"/>
    <property type="match status" value="1"/>
</dbReference>
<evidence type="ECO:0000313" key="7">
    <source>
        <dbReference type="EMBL" id="KAL3811802.1"/>
    </source>
</evidence>
<reference evidence="7 8" key="1">
    <citation type="submission" date="2024-10" db="EMBL/GenBank/DDBJ databases">
        <title>Updated reference genomes for cyclostephanoid diatoms.</title>
        <authorList>
            <person name="Roberts W.R."/>
            <person name="Alverson A.J."/>
        </authorList>
    </citation>
    <scope>NUCLEOTIDE SEQUENCE [LARGE SCALE GENOMIC DNA]</scope>
    <source>
        <strain evidence="7 8">AJA228-03</strain>
    </source>
</reference>
<evidence type="ECO:0000259" key="6">
    <source>
        <dbReference type="Pfam" id="PF02776"/>
    </source>
</evidence>
<feature type="domain" description="Thiamine pyrophosphate enzyme N-terminal TPP-binding" evidence="6">
    <location>
        <begin position="43"/>
        <end position="159"/>
    </location>
</feature>
<dbReference type="InterPro" id="IPR045229">
    <property type="entry name" value="TPP_enz"/>
</dbReference>
<dbReference type="Gene3D" id="3.40.50.970">
    <property type="match status" value="2"/>
</dbReference>
<keyword evidence="8" id="KW-1185">Reference proteome</keyword>
<dbReference type="InterPro" id="IPR029061">
    <property type="entry name" value="THDP-binding"/>
</dbReference>
<name>A0ABD3RFG6_9STRA</name>
<comment type="similarity">
    <text evidence="1 3">Belongs to the TPP enzyme family.</text>
</comment>
<feature type="domain" description="Thiamine pyrophosphate enzyme TPP-binding" evidence="5">
    <location>
        <begin position="486"/>
        <end position="657"/>
    </location>
</feature>
<dbReference type="InterPro" id="IPR012000">
    <property type="entry name" value="Thiamin_PyroP_enz_cen_dom"/>
</dbReference>
<evidence type="ECO:0000259" key="4">
    <source>
        <dbReference type="Pfam" id="PF00205"/>
    </source>
</evidence>